<feature type="chain" id="PRO_5036402996" evidence="3">
    <location>
        <begin position="20"/>
        <end position="750"/>
    </location>
</feature>
<feature type="region of interest" description="Disordered" evidence="1">
    <location>
        <begin position="498"/>
        <end position="521"/>
    </location>
</feature>
<evidence type="ECO:0000256" key="1">
    <source>
        <dbReference type="SAM" id="MobiDB-lite"/>
    </source>
</evidence>
<dbReference type="Proteomes" id="UP000678499">
    <property type="component" value="Unassembled WGS sequence"/>
</dbReference>
<organism evidence="4">
    <name type="scientific">Notodromas monacha</name>
    <dbReference type="NCBI Taxonomy" id="399045"/>
    <lineage>
        <taxon>Eukaryota</taxon>
        <taxon>Metazoa</taxon>
        <taxon>Ecdysozoa</taxon>
        <taxon>Arthropoda</taxon>
        <taxon>Crustacea</taxon>
        <taxon>Oligostraca</taxon>
        <taxon>Ostracoda</taxon>
        <taxon>Podocopa</taxon>
        <taxon>Podocopida</taxon>
        <taxon>Cypridocopina</taxon>
        <taxon>Cypridoidea</taxon>
        <taxon>Cyprididae</taxon>
        <taxon>Notodromas</taxon>
    </lineage>
</organism>
<keyword evidence="5" id="KW-1185">Reference proteome</keyword>
<feature type="region of interest" description="Disordered" evidence="1">
    <location>
        <begin position="364"/>
        <end position="399"/>
    </location>
</feature>
<feature type="transmembrane region" description="Helical" evidence="2">
    <location>
        <begin position="589"/>
        <end position="608"/>
    </location>
</feature>
<dbReference type="EMBL" id="CAJPEX010001961">
    <property type="protein sequence ID" value="CAG0920282.1"/>
    <property type="molecule type" value="Genomic_DNA"/>
</dbReference>
<dbReference type="AlphaFoldDB" id="A0A7R9BRC6"/>
<feature type="compositionally biased region" description="Polar residues" evidence="1">
    <location>
        <begin position="146"/>
        <end position="159"/>
    </location>
</feature>
<evidence type="ECO:0000313" key="5">
    <source>
        <dbReference type="Proteomes" id="UP000678499"/>
    </source>
</evidence>
<feature type="transmembrane region" description="Helical" evidence="2">
    <location>
        <begin position="527"/>
        <end position="544"/>
    </location>
</feature>
<dbReference type="EMBL" id="OA883998">
    <property type="protein sequence ID" value="CAD7280130.1"/>
    <property type="molecule type" value="Genomic_DNA"/>
</dbReference>
<keyword evidence="2" id="KW-1133">Transmembrane helix</keyword>
<feature type="region of interest" description="Disordered" evidence="1">
    <location>
        <begin position="123"/>
        <end position="173"/>
    </location>
</feature>
<accession>A0A7R9BRC6</accession>
<gene>
    <name evidence="4" type="ORF">NMOB1V02_LOCUS7793</name>
</gene>
<feature type="region of interest" description="Disordered" evidence="1">
    <location>
        <begin position="461"/>
        <end position="484"/>
    </location>
</feature>
<keyword evidence="3" id="KW-0732">Signal</keyword>
<evidence type="ECO:0000256" key="2">
    <source>
        <dbReference type="SAM" id="Phobius"/>
    </source>
</evidence>
<name>A0A7R9BRC6_9CRUS</name>
<feature type="transmembrane region" description="Helical" evidence="2">
    <location>
        <begin position="675"/>
        <end position="692"/>
    </location>
</feature>
<proteinExistence type="predicted"/>
<feature type="compositionally biased region" description="Polar residues" evidence="1">
    <location>
        <begin position="461"/>
        <end position="477"/>
    </location>
</feature>
<feature type="compositionally biased region" description="Basic residues" evidence="1">
    <location>
        <begin position="507"/>
        <end position="517"/>
    </location>
</feature>
<reference evidence="4" key="1">
    <citation type="submission" date="2020-11" db="EMBL/GenBank/DDBJ databases">
        <authorList>
            <person name="Tran Van P."/>
        </authorList>
    </citation>
    <scope>NUCLEOTIDE SEQUENCE</scope>
</reference>
<keyword evidence="2" id="KW-0812">Transmembrane</keyword>
<protein>
    <submittedName>
        <fullName evidence="4">Uncharacterized protein</fullName>
    </submittedName>
</protein>
<evidence type="ECO:0000256" key="3">
    <source>
        <dbReference type="SAM" id="SignalP"/>
    </source>
</evidence>
<feature type="transmembrane region" description="Helical" evidence="2">
    <location>
        <begin position="704"/>
        <end position="721"/>
    </location>
</feature>
<feature type="signal peptide" evidence="3">
    <location>
        <begin position="1"/>
        <end position="19"/>
    </location>
</feature>
<evidence type="ECO:0000313" key="4">
    <source>
        <dbReference type="EMBL" id="CAD7280130.1"/>
    </source>
</evidence>
<sequence>MILSMEFLWAVICLKVVSSGALPALQKKNGESFISQKEVEQTVSKLETLNAASAHLVDQHDFDHDVQPALGNPDPRMRTCAVPFSAAVDISRKPYSKRPVLLKPAAASKRNKLSADMSFATSMNNKETQKESKAPSNGHFSKQHTSRVSTIITRQSSRGNRCRRGAKTKPVNGTRNPLLDELFCFLHASLIRTLKSKPCKSQSGEDSSECKVANEFMVSQPSIRQGPNIEQQQDQCQRKRSMSKAVSLVSMYGKEKLITRDNPTNKCSTFGVGHILEDPVSADKLYEYLLSSGSNGIREDNMSPIIQEDYPQMQQYTDDDYQLEELPPPPAFSDAQNVQDTRDAELKRILTKVDQMFEKLSKISSSTTSRTTSTTTTTTTTTTKTTAKPTTKTRKPQTTADLQQRIFTPPHLLFVPVTSVPFQGYNVHIAETVYEDHTSREEILTMPTKTNRPSHFQPFETSSITTWSNPETTTSLPPSKVKTKKRVTEGADIVKVSETDAAANKMGRSRRKKKKEKKKEEPKMGCVAMGAVCLILAALGYLFVIEHFRKGRGEVEEDREPKDDCLGTQLYCALVAITGLLAIPRHLPMVALSYPITLTTLGLSVIGLPANTVDVYMAGGAPWEMTRTFLGFCMTPLGLWTMFTEARFEMCNVEMALTVFMCNWANLMMFWKKKMFIPMACCFMQIIGYAQVRMDDKTGELHYLPSGLTLIVLGFTTFLYARNTKQLTRPGSVWPLVDHEGGAEEYYYYY</sequence>
<feature type="transmembrane region" description="Helical" evidence="2">
    <location>
        <begin position="565"/>
        <end position="583"/>
    </location>
</feature>
<keyword evidence="2" id="KW-0472">Membrane</keyword>